<name>A0A563U6R6_9SPHI</name>
<protein>
    <recommendedName>
        <fullName evidence="9">Polysaccharide biosynthesis protein C-terminal domain-containing protein</fullName>
    </recommendedName>
</protein>
<accession>A0A563U6R6</accession>
<keyword evidence="3 6" id="KW-0812">Transmembrane</keyword>
<evidence type="ECO:0008006" key="9">
    <source>
        <dbReference type="Google" id="ProtNLM"/>
    </source>
</evidence>
<proteinExistence type="predicted"/>
<feature type="transmembrane region" description="Helical" evidence="6">
    <location>
        <begin position="349"/>
        <end position="371"/>
    </location>
</feature>
<reference evidence="7 8" key="1">
    <citation type="submission" date="2019-07" db="EMBL/GenBank/DDBJ databases">
        <authorList>
            <person name="Kim J."/>
        </authorList>
    </citation>
    <scope>NUCLEOTIDE SEQUENCE [LARGE SCALE GENOMIC DNA]</scope>
    <source>
        <strain evidence="7 8">MJ1a</strain>
    </source>
</reference>
<feature type="transmembrane region" description="Helical" evidence="6">
    <location>
        <begin position="163"/>
        <end position="186"/>
    </location>
</feature>
<evidence type="ECO:0000256" key="3">
    <source>
        <dbReference type="ARBA" id="ARBA00022692"/>
    </source>
</evidence>
<gene>
    <name evidence="7" type="ORF">FPZ42_08165</name>
</gene>
<keyword evidence="2" id="KW-1003">Cell membrane</keyword>
<evidence type="ECO:0000256" key="1">
    <source>
        <dbReference type="ARBA" id="ARBA00004651"/>
    </source>
</evidence>
<dbReference type="Proteomes" id="UP000318010">
    <property type="component" value="Unassembled WGS sequence"/>
</dbReference>
<feature type="transmembrane region" description="Helical" evidence="6">
    <location>
        <begin position="383"/>
        <end position="403"/>
    </location>
</feature>
<dbReference type="EMBL" id="VOEI01000002">
    <property type="protein sequence ID" value="TWR26999.1"/>
    <property type="molecule type" value="Genomic_DNA"/>
</dbReference>
<dbReference type="PANTHER" id="PTHR30250">
    <property type="entry name" value="PST FAMILY PREDICTED COLANIC ACID TRANSPORTER"/>
    <property type="match status" value="1"/>
</dbReference>
<dbReference type="RefSeq" id="WP_146270193.1">
    <property type="nucleotide sequence ID" value="NZ_VOEI01000002.1"/>
</dbReference>
<evidence type="ECO:0000256" key="6">
    <source>
        <dbReference type="SAM" id="Phobius"/>
    </source>
</evidence>
<feature type="transmembrane region" description="Helical" evidence="6">
    <location>
        <begin position="41"/>
        <end position="61"/>
    </location>
</feature>
<feature type="transmembrane region" description="Helical" evidence="6">
    <location>
        <begin position="82"/>
        <end position="106"/>
    </location>
</feature>
<dbReference type="GO" id="GO:0005886">
    <property type="term" value="C:plasma membrane"/>
    <property type="evidence" value="ECO:0007669"/>
    <property type="project" value="UniProtKB-SubCell"/>
</dbReference>
<dbReference type="OrthoDB" id="7011692at2"/>
<feature type="transmembrane region" description="Helical" evidence="6">
    <location>
        <begin position="12"/>
        <end position="35"/>
    </location>
</feature>
<keyword evidence="8" id="KW-1185">Reference proteome</keyword>
<keyword evidence="4 6" id="KW-1133">Transmembrane helix</keyword>
<comment type="caution">
    <text evidence="7">The sequence shown here is derived from an EMBL/GenBank/DDBJ whole genome shotgun (WGS) entry which is preliminary data.</text>
</comment>
<evidence type="ECO:0000256" key="5">
    <source>
        <dbReference type="ARBA" id="ARBA00023136"/>
    </source>
</evidence>
<keyword evidence="5 6" id="KW-0472">Membrane</keyword>
<evidence type="ECO:0000313" key="7">
    <source>
        <dbReference type="EMBL" id="TWR26999.1"/>
    </source>
</evidence>
<comment type="subcellular location">
    <subcellularLocation>
        <location evidence="1">Cell membrane</location>
        <topology evidence="1">Multi-pass membrane protein</topology>
    </subcellularLocation>
</comment>
<evidence type="ECO:0000256" key="2">
    <source>
        <dbReference type="ARBA" id="ARBA00022475"/>
    </source>
</evidence>
<dbReference type="AlphaFoldDB" id="A0A563U6R6"/>
<feature type="transmembrane region" description="Helical" evidence="6">
    <location>
        <begin position="468"/>
        <end position="485"/>
    </location>
</feature>
<feature type="transmembrane region" description="Helical" evidence="6">
    <location>
        <begin position="442"/>
        <end position="462"/>
    </location>
</feature>
<sequence length="508" mass="55631">MSIARRLINGSLASWSQILITVFTQVLLVPVYLSSWDIKTYGLWLAIQALSTLLTTIDIGHHSFLSFEFLRIGKANPKKIGLYLWSGVWVGLGVGVLEVILIILLIKTSLFGLILNEIKGLSPSLIHTAGIVIIMQSIAWCVFYSGLGVITRALPVFGYYPRVAWWTAATMAVNAIAPAVAVLYGASFWQAAVAMTVAGSVIYTIQYIDLFILIHRQKVVFSKGSIPLGWRNFIHSINVSAKNMLENLRNVGVRVILAPLTGAANLVAFSTIRTGANFAMQGLHSISNPMLPELMHFLNKREQERSEIALGTIWVVIIALMAPAVVALQTFIKPLFNMWTRGKVIFDPLLFAILSLSVLVYAIAQPAIAIVTGNNLLKVQLKISAVAAVIVVAGMVLMVPYAGLTGAGMILLAAEIATTVGYISTAKSWLKYNGLMWPKRASVIATRAVLIAGVGMALIILFESSRFILLPIILAMMLLNGYDYWRSMPSFARYRAKAMFSNIQAFRK</sequence>
<dbReference type="InterPro" id="IPR050833">
    <property type="entry name" value="Poly_Biosynth_Transport"/>
</dbReference>
<evidence type="ECO:0000313" key="8">
    <source>
        <dbReference type="Proteomes" id="UP000318010"/>
    </source>
</evidence>
<evidence type="ECO:0000256" key="4">
    <source>
        <dbReference type="ARBA" id="ARBA00022989"/>
    </source>
</evidence>
<dbReference type="PANTHER" id="PTHR30250:SF11">
    <property type="entry name" value="O-ANTIGEN TRANSPORTER-RELATED"/>
    <property type="match status" value="1"/>
</dbReference>
<feature type="transmembrane region" description="Helical" evidence="6">
    <location>
        <begin position="308"/>
        <end position="329"/>
    </location>
</feature>
<feature type="transmembrane region" description="Helical" evidence="6">
    <location>
        <begin position="126"/>
        <end position="151"/>
    </location>
</feature>
<feature type="transmembrane region" description="Helical" evidence="6">
    <location>
        <begin position="409"/>
        <end position="430"/>
    </location>
</feature>
<organism evidence="7 8">
    <name type="scientific">Mucilaginibacter achroorhodeus</name>
    <dbReference type="NCBI Taxonomy" id="2599294"/>
    <lineage>
        <taxon>Bacteria</taxon>
        <taxon>Pseudomonadati</taxon>
        <taxon>Bacteroidota</taxon>
        <taxon>Sphingobacteriia</taxon>
        <taxon>Sphingobacteriales</taxon>
        <taxon>Sphingobacteriaceae</taxon>
        <taxon>Mucilaginibacter</taxon>
    </lineage>
</organism>
<feature type="transmembrane region" description="Helical" evidence="6">
    <location>
        <begin position="192"/>
        <end position="214"/>
    </location>
</feature>